<dbReference type="RefSeq" id="WP_260710578.1">
    <property type="nucleotide sequence ID" value="NZ_CP073767.1"/>
</dbReference>
<dbReference type="Gene3D" id="2.40.10.10">
    <property type="entry name" value="Trypsin-like serine proteases"/>
    <property type="match status" value="2"/>
</dbReference>
<accession>A0A9Q9INB5</accession>
<dbReference type="InterPro" id="IPR018114">
    <property type="entry name" value="TRYPSIN_HIS"/>
</dbReference>
<dbReference type="KEGG" id="daur:Daura_23215"/>
<dbReference type="GO" id="GO:0006508">
    <property type="term" value="P:proteolysis"/>
    <property type="evidence" value="ECO:0007669"/>
    <property type="project" value="InterPro"/>
</dbReference>
<evidence type="ECO:0000313" key="1">
    <source>
        <dbReference type="EMBL" id="UWZ58821.1"/>
    </source>
</evidence>
<dbReference type="InterPro" id="IPR043504">
    <property type="entry name" value="Peptidase_S1_PA_chymotrypsin"/>
</dbReference>
<sequence>MAIEQLRQVVDSDPARFAGLSTNGSAHVTVHLLNAAAAAQPDLRRIRQTAKAAGITLTVVHQRRNLDELTRVKRAVMSDQQLAAVGSARVIGARVDPDTNSVVVRATGDTASLTGRMQQLYGDTVRIQPTEEPFYALGRFNDRSPFYGGDRIGNPSGVCTYGFSLTNLYGIRYGITAGHCWPEGSGVSVTRSTGGTNNLGEGYDAFGTVQFRRFGNGAYDNELIGGRDYGGRIWVNDYLYDNSSDSQPVHEARASCIGCTVYFNGSFTGRRLAVVGNIEDCMWINNVYSCGLWGATSADGRRICQEGDSGGPVFAYDGRGGVIAVGIITACYPDGRTGIYTDIPSILRSWQSTITTG</sequence>
<reference evidence="1" key="1">
    <citation type="submission" date="2021-04" db="EMBL/GenBank/DDBJ databases">
        <title>Dactylosporangium aurantiacum NRRL B-8018 full assembly.</title>
        <authorList>
            <person name="Hartkoorn R.C."/>
            <person name="Beaudoing E."/>
            <person name="Hot D."/>
        </authorList>
    </citation>
    <scope>NUCLEOTIDE SEQUENCE</scope>
    <source>
        <strain evidence="1">NRRL B-8018</strain>
    </source>
</reference>
<protein>
    <recommendedName>
        <fullName evidence="3">Peptidase S1 domain-containing protein</fullName>
    </recommendedName>
</protein>
<keyword evidence="2" id="KW-1185">Reference proteome</keyword>
<gene>
    <name evidence="1" type="ORF">Daura_23215</name>
</gene>
<dbReference type="EMBL" id="CP073767">
    <property type="protein sequence ID" value="UWZ58821.1"/>
    <property type="molecule type" value="Genomic_DNA"/>
</dbReference>
<name>A0A9Q9INB5_9ACTN</name>
<proteinExistence type="predicted"/>
<dbReference type="Proteomes" id="UP001058003">
    <property type="component" value="Chromosome"/>
</dbReference>
<dbReference type="GO" id="GO:0004252">
    <property type="term" value="F:serine-type endopeptidase activity"/>
    <property type="evidence" value="ECO:0007669"/>
    <property type="project" value="InterPro"/>
</dbReference>
<dbReference type="PROSITE" id="PS00134">
    <property type="entry name" value="TRYPSIN_HIS"/>
    <property type="match status" value="1"/>
</dbReference>
<evidence type="ECO:0008006" key="3">
    <source>
        <dbReference type="Google" id="ProtNLM"/>
    </source>
</evidence>
<dbReference type="SUPFAM" id="SSF50494">
    <property type="entry name" value="Trypsin-like serine proteases"/>
    <property type="match status" value="1"/>
</dbReference>
<organism evidence="1 2">
    <name type="scientific">Dactylosporangium aurantiacum</name>
    <dbReference type="NCBI Taxonomy" id="35754"/>
    <lineage>
        <taxon>Bacteria</taxon>
        <taxon>Bacillati</taxon>
        <taxon>Actinomycetota</taxon>
        <taxon>Actinomycetes</taxon>
        <taxon>Micromonosporales</taxon>
        <taxon>Micromonosporaceae</taxon>
        <taxon>Dactylosporangium</taxon>
    </lineage>
</organism>
<dbReference type="InterPro" id="IPR009003">
    <property type="entry name" value="Peptidase_S1_PA"/>
</dbReference>
<evidence type="ECO:0000313" key="2">
    <source>
        <dbReference type="Proteomes" id="UP001058003"/>
    </source>
</evidence>
<dbReference type="AlphaFoldDB" id="A0A9Q9INB5"/>